<sequence>PRDLDRLDTFKSAGPDGLHPRVLRELASIIAQPLARIFESSWRSGEVPDDWKRANVVPIFKKGRKADLANYRPISLTSILGKVLEKIIKEAILNRLAEGNILRDTQHVFVAGRSYLTNLISFYDHVTYHLDKGEEIDIIHLNFKKAFNLVSHDHLLVKLANCGLDITTIRWLGSWLRGRTQRVVVDGSQSSWCAVTSGIPQGSVLRPILFNIYINDVDIGVKSGLAKFADDTKLWGKVSTPENRRVIQADLDRLMNWADENLMVFNTEKCKVLHLGRKNLHHAYRLGSATLVSTTDERDLGVTVDHKMNMSLQCDAAASKASKML</sequence>
<dbReference type="CDD" id="cd01650">
    <property type="entry name" value="RT_nLTR_like"/>
    <property type="match status" value="1"/>
</dbReference>
<evidence type="ECO:0000259" key="1">
    <source>
        <dbReference type="PROSITE" id="PS50878"/>
    </source>
</evidence>
<evidence type="ECO:0000313" key="3">
    <source>
        <dbReference type="Proteomes" id="UP000594220"/>
    </source>
</evidence>
<protein>
    <recommendedName>
        <fullName evidence="1">Reverse transcriptase domain-containing protein</fullName>
    </recommendedName>
</protein>
<dbReference type="PROSITE" id="PS50878">
    <property type="entry name" value="RT_POL"/>
    <property type="match status" value="1"/>
</dbReference>
<reference evidence="2" key="2">
    <citation type="submission" date="2025-09" db="UniProtKB">
        <authorList>
            <consortium name="Ensembl"/>
        </authorList>
    </citation>
    <scope>IDENTIFICATION</scope>
</reference>
<accession>A0A7M4FEY8</accession>
<keyword evidence="3" id="KW-1185">Reference proteome</keyword>
<evidence type="ECO:0000313" key="2">
    <source>
        <dbReference type="Ensembl" id="ENSCPRP00005021962.1"/>
    </source>
</evidence>
<feature type="domain" description="Reverse transcriptase" evidence="1">
    <location>
        <begin position="40"/>
        <end position="304"/>
    </location>
</feature>
<reference evidence="2" key="1">
    <citation type="submission" date="2025-08" db="UniProtKB">
        <authorList>
            <consortium name="Ensembl"/>
        </authorList>
    </citation>
    <scope>IDENTIFICATION</scope>
</reference>
<dbReference type="OMA" id="EYHTINA"/>
<dbReference type="AlphaFoldDB" id="A0A7M4FEY8"/>
<dbReference type="InterPro" id="IPR043502">
    <property type="entry name" value="DNA/RNA_pol_sf"/>
</dbReference>
<dbReference type="GeneTree" id="ENSGT01150000286902"/>
<dbReference type="Ensembl" id="ENSCPRT00005025674.1">
    <property type="protein sequence ID" value="ENSCPRP00005021962.1"/>
    <property type="gene ID" value="ENSCPRG00005015303.1"/>
</dbReference>
<dbReference type="PANTHER" id="PTHR33332">
    <property type="entry name" value="REVERSE TRANSCRIPTASE DOMAIN-CONTAINING PROTEIN"/>
    <property type="match status" value="1"/>
</dbReference>
<dbReference type="InterPro" id="IPR000477">
    <property type="entry name" value="RT_dom"/>
</dbReference>
<dbReference type="Proteomes" id="UP000594220">
    <property type="component" value="Unplaced"/>
</dbReference>
<proteinExistence type="predicted"/>
<organism evidence="2 3">
    <name type="scientific">Crocodylus porosus</name>
    <name type="common">Saltwater crocodile</name>
    <name type="synonym">Estuarine crocodile</name>
    <dbReference type="NCBI Taxonomy" id="8502"/>
    <lineage>
        <taxon>Eukaryota</taxon>
        <taxon>Metazoa</taxon>
        <taxon>Chordata</taxon>
        <taxon>Craniata</taxon>
        <taxon>Vertebrata</taxon>
        <taxon>Euteleostomi</taxon>
        <taxon>Archelosauria</taxon>
        <taxon>Archosauria</taxon>
        <taxon>Crocodylia</taxon>
        <taxon>Longirostres</taxon>
        <taxon>Crocodylidae</taxon>
        <taxon>Crocodylus</taxon>
    </lineage>
</organism>
<name>A0A7M4FEY8_CROPO</name>
<dbReference type="Pfam" id="PF00078">
    <property type="entry name" value="RVT_1"/>
    <property type="match status" value="1"/>
</dbReference>
<dbReference type="SUPFAM" id="SSF56672">
    <property type="entry name" value="DNA/RNA polymerases"/>
    <property type="match status" value="1"/>
</dbReference>